<comment type="subcellular location">
    <subcellularLocation>
        <location evidence="1">Cell membrane</location>
        <topology evidence="1">Multi-pass membrane protein</topology>
    </subcellularLocation>
</comment>
<dbReference type="SUPFAM" id="SSF160355">
    <property type="entry name" value="Bacterial polysaccharide co-polymerase-like"/>
    <property type="match status" value="1"/>
</dbReference>
<keyword evidence="2" id="KW-1003">Cell membrane</keyword>
<dbReference type="Pfam" id="PF02706">
    <property type="entry name" value="Wzz"/>
    <property type="match status" value="1"/>
</dbReference>
<reference evidence="10 12" key="1">
    <citation type="submission" date="2016-03" db="EMBL/GenBank/DDBJ databases">
        <title>Draft genome sequence of the Vibrio tubiashii subs. europaeus.</title>
        <authorList>
            <person name="Spinard E."/>
            <person name="Dubert J."/>
            <person name="Nelson D.R."/>
            <person name="Barja J.L."/>
        </authorList>
    </citation>
    <scope>NUCLEOTIDE SEQUENCE [LARGE SCALE GENOMIC DNA]</scope>
    <source>
        <strain evidence="12">PP-638</strain>
        <strain evidence="10">PP2-638</strain>
    </source>
</reference>
<accession>A0A178JAH8</accession>
<dbReference type="Proteomes" id="UP000094761">
    <property type="component" value="Unassembled WGS sequence"/>
</dbReference>
<evidence type="ECO:0000313" key="10">
    <source>
        <dbReference type="EMBL" id="OAM98920.1"/>
    </source>
</evidence>
<evidence type="ECO:0000256" key="4">
    <source>
        <dbReference type="ARBA" id="ARBA00022989"/>
    </source>
</evidence>
<dbReference type="InterPro" id="IPR032807">
    <property type="entry name" value="GNVR"/>
</dbReference>
<dbReference type="EMBL" id="CP053541">
    <property type="protein sequence ID" value="QJY37779.1"/>
    <property type="molecule type" value="Genomic_DNA"/>
</dbReference>
<feature type="domain" description="Tyrosine-protein kinase G-rich" evidence="8">
    <location>
        <begin position="304"/>
        <end position="366"/>
    </location>
</feature>
<dbReference type="EMBL" id="JAPFIT010000032">
    <property type="protein sequence ID" value="MDC5743154.1"/>
    <property type="molecule type" value="Genomic_DNA"/>
</dbReference>
<dbReference type="Gene3D" id="3.30.1890.10">
    <property type="entry name" value="FepE-like"/>
    <property type="match status" value="1"/>
</dbReference>
<dbReference type="Proteomes" id="UP000501443">
    <property type="component" value="Chromosome 1"/>
</dbReference>
<keyword evidence="4 6" id="KW-1133">Transmembrane helix</keyword>
<dbReference type="InterPro" id="IPR050445">
    <property type="entry name" value="Bact_polysacc_biosynth/exp"/>
</dbReference>
<dbReference type="AlphaFoldDB" id="A0A178JAH8"/>
<evidence type="ECO:0000313" key="13">
    <source>
        <dbReference type="Proteomes" id="UP000501443"/>
    </source>
</evidence>
<dbReference type="GO" id="GO:0005886">
    <property type="term" value="C:plasma membrane"/>
    <property type="evidence" value="ECO:0007669"/>
    <property type="project" value="UniProtKB-SubCell"/>
</dbReference>
<organism evidence="10 12">
    <name type="scientific">Vibrio europaeus</name>
    <dbReference type="NCBI Taxonomy" id="300876"/>
    <lineage>
        <taxon>Bacteria</taxon>
        <taxon>Pseudomonadati</taxon>
        <taxon>Pseudomonadota</taxon>
        <taxon>Gammaproteobacteria</taxon>
        <taxon>Vibrionales</taxon>
        <taxon>Vibrionaceae</taxon>
        <taxon>Vibrio</taxon>
        <taxon>Vibrio oreintalis group</taxon>
    </lineage>
</organism>
<evidence type="ECO:0000313" key="14">
    <source>
        <dbReference type="Proteomes" id="UP001150001"/>
    </source>
</evidence>
<dbReference type="GeneID" id="78076646"/>
<dbReference type="InterPro" id="IPR003856">
    <property type="entry name" value="LPS_length_determ_N"/>
</dbReference>
<evidence type="ECO:0000313" key="12">
    <source>
        <dbReference type="Proteomes" id="UP000094761"/>
    </source>
</evidence>
<dbReference type="EMBL" id="LUAX01000004">
    <property type="protein sequence ID" value="OAM98920.1"/>
    <property type="molecule type" value="Genomic_DNA"/>
</dbReference>
<dbReference type="RefSeq" id="WP_069667793.1">
    <property type="nucleotide sequence ID" value="NZ_CP053541.1"/>
</dbReference>
<dbReference type="PANTHER" id="PTHR32309">
    <property type="entry name" value="TYROSINE-PROTEIN KINASE"/>
    <property type="match status" value="1"/>
</dbReference>
<dbReference type="PANTHER" id="PTHR32309:SF13">
    <property type="entry name" value="FERRIC ENTEROBACTIN TRANSPORT PROTEIN FEPE"/>
    <property type="match status" value="1"/>
</dbReference>
<keyword evidence="14" id="KW-1185">Reference proteome</keyword>
<evidence type="ECO:0000259" key="7">
    <source>
        <dbReference type="Pfam" id="PF02706"/>
    </source>
</evidence>
<keyword evidence="5 6" id="KW-0472">Membrane</keyword>
<dbReference type="Proteomes" id="UP001150001">
    <property type="component" value="Unassembled WGS sequence"/>
</dbReference>
<proteinExistence type="predicted"/>
<name>A0A178JAH8_9VIBR</name>
<dbReference type="Pfam" id="PF13807">
    <property type="entry name" value="GNVR"/>
    <property type="match status" value="1"/>
</dbReference>
<feature type="domain" description="Polysaccharide chain length determinant N-terminal" evidence="7">
    <location>
        <begin position="25"/>
        <end position="108"/>
    </location>
</feature>
<protein>
    <submittedName>
        <fullName evidence="10">Chain-length determining protein</fullName>
    </submittedName>
    <submittedName>
        <fullName evidence="11">LPS chain length-determining protein</fullName>
    </submittedName>
    <submittedName>
        <fullName evidence="9">Wzz/FepE/Etk N-terminal domain-containing protein</fullName>
    </submittedName>
</protein>
<evidence type="ECO:0000259" key="8">
    <source>
        <dbReference type="Pfam" id="PF13807"/>
    </source>
</evidence>
<gene>
    <name evidence="10" type="ORF">AZ468_13100</name>
    <name evidence="11" type="ORF">HOO69_14885</name>
    <name evidence="9" type="ORF">OPW20_24135</name>
</gene>
<dbReference type="OrthoDB" id="9775724at2"/>
<reference evidence="11 13" key="2">
    <citation type="submission" date="2020-05" db="EMBL/GenBank/DDBJ databases">
        <title>First description outside Europe of the emergent pathogen for shellfish aquaculture Vibrio europaeus.</title>
        <authorList>
            <person name="Dubert J."/>
            <person name="Rojas R."/>
        </authorList>
    </citation>
    <scope>NUCLEOTIDE SEQUENCE [LARGE SCALE GENOMIC DNA]</scope>
    <source>
        <strain evidence="11 13">NPI-1</strain>
    </source>
</reference>
<evidence type="ECO:0000256" key="2">
    <source>
        <dbReference type="ARBA" id="ARBA00022475"/>
    </source>
</evidence>
<sequence length="374" mass="42438">MSEQNQPLANQHYSPQIPPAFQSSDEIDLRELFKALWDGKLIIIMTTLVFAIGAVVFALNAQEWWSSKAKITQPQAQDIAAYQQQVKQYQPVFDIYQDDGTVLVSDELEILIDTKVLFKRFIDAFNSSNNKRNFLDTSEEFKAFKELLEGQDDTDAMRILYAAWFEKITVNQDGQGSGNPYDIALQSTTKKSSYTLLNEYIELIKRQAHQDALNNLQAIVDGKRNELVQQKRILESQAVNKLLVEAERAKYAMDIAKAAGVTQPIQTNSSNELFGIDLGTKALEAKVKALESMKNLSVVEPRLQQINAKLEMLDKLEIDRSIQFQTFRFLENVEQPITRDKPKRALIAVLGTLLGGMLGVAIVLIRFVFRREND</sequence>
<keyword evidence="3 6" id="KW-0812">Transmembrane</keyword>
<evidence type="ECO:0000256" key="6">
    <source>
        <dbReference type="SAM" id="Phobius"/>
    </source>
</evidence>
<evidence type="ECO:0000256" key="5">
    <source>
        <dbReference type="ARBA" id="ARBA00023136"/>
    </source>
</evidence>
<feature type="transmembrane region" description="Helical" evidence="6">
    <location>
        <begin position="41"/>
        <end position="61"/>
    </location>
</feature>
<evidence type="ECO:0000256" key="1">
    <source>
        <dbReference type="ARBA" id="ARBA00004651"/>
    </source>
</evidence>
<evidence type="ECO:0000313" key="11">
    <source>
        <dbReference type="EMBL" id="QJY37779.1"/>
    </source>
</evidence>
<reference evidence="9" key="3">
    <citation type="submission" date="2022-11" db="EMBL/GenBank/DDBJ databases">
        <title>Role of the vibriolysin VemA secreted by the emergent pathogen Vibrio europaeus in the colonization of Manila clam mucus.</title>
        <authorList>
            <person name="Martinez C."/>
            <person name="Rodriguez S."/>
            <person name="Vences A."/>
            <person name="Barja J.L."/>
            <person name="Toranzo A.E."/>
            <person name="Dubert J."/>
        </authorList>
    </citation>
    <scope>NUCLEOTIDE SEQUENCE</scope>
    <source>
        <strain evidence="9">3454</strain>
    </source>
</reference>
<dbReference type="GO" id="GO:0004713">
    <property type="term" value="F:protein tyrosine kinase activity"/>
    <property type="evidence" value="ECO:0007669"/>
    <property type="project" value="TreeGrafter"/>
</dbReference>
<feature type="transmembrane region" description="Helical" evidence="6">
    <location>
        <begin position="345"/>
        <end position="369"/>
    </location>
</feature>
<evidence type="ECO:0000313" key="9">
    <source>
        <dbReference type="EMBL" id="MDC5743154.1"/>
    </source>
</evidence>
<dbReference type="Gene3D" id="1.10.287.210">
    <property type="match status" value="1"/>
</dbReference>
<evidence type="ECO:0000256" key="3">
    <source>
        <dbReference type="ARBA" id="ARBA00022692"/>
    </source>
</evidence>